<dbReference type="InterPro" id="IPR007712">
    <property type="entry name" value="RelE/ParE_toxin"/>
</dbReference>
<dbReference type="PANTHER" id="PTHR35601">
    <property type="entry name" value="TOXIN RELE"/>
    <property type="match status" value="1"/>
</dbReference>
<organism evidence="3 4">
    <name type="scientific">Candidatus Enterococcus moelleringii</name>
    <dbReference type="NCBI Taxonomy" id="2815325"/>
    <lineage>
        <taxon>Bacteria</taxon>
        <taxon>Bacillati</taxon>
        <taxon>Bacillota</taxon>
        <taxon>Bacilli</taxon>
        <taxon>Lactobacillales</taxon>
        <taxon>Enterococcaceae</taxon>
        <taxon>Enterococcus</taxon>
    </lineage>
</organism>
<evidence type="ECO:0000256" key="1">
    <source>
        <dbReference type="ARBA" id="ARBA00006226"/>
    </source>
</evidence>
<protein>
    <submittedName>
        <fullName evidence="3">Type II toxin-antitoxin system RelE/ParE family toxin</fullName>
    </submittedName>
</protein>
<dbReference type="Pfam" id="PF05016">
    <property type="entry name" value="ParE_toxin"/>
    <property type="match status" value="1"/>
</dbReference>
<dbReference type="Gene3D" id="3.30.2310.20">
    <property type="entry name" value="RelE-like"/>
    <property type="match status" value="1"/>
</dbReference>
<gene>
    <name evidence="3" type="ORF">JZO70_07990</name>
</gene>
<reference evidence="3 4" key="1">
    <citation type="submission" date="2021-03" db="EMBL/GenBank/DDBJ databases">
        <title>Enterococcal diversity collection.</title>
        <authorList>
            <person name="Gilmore M.S."/>
            <person name="Schwartzman J."/>
            <person name="Van Tyne D."/>
            <person name="Martin M."/>
            <person name="Earl A.M."/>
            <person name="Manson A.L."/>
            <person name="Straub T."/>
            <person name="Salamzade R."/>
            <person name="Saavedra J."/>
            <person name="Lebreton F."/>
            <person name="Prichula J."/>
            <person name="Schaufler K."/>
            <person name="Gaca A."/>
            <person name="Sgardioli B."/>
            <person name="Wagenaar J."/>
            <person name="Strong T."/>
        </authorList>
    </citation>
    <scope>NUCLEOTIDE SEQUENCE [LARGE SCALE GENOMIC DNA]</scope>
    <source>
        <strain evidence="3 4">669A</strain>
    </source>
</reference>
<dbReference type="EMBL" id="JAFREM010000012">
    <property type="protein sequence ID" value="MBO1306098.1"/>
    <property type="molecule type" value="Genomic_DNA"/>
</dbReference>
<proteinExistence type="inferred from homology"/>
<sequence length="90" mass="10574">MQYDWAFNKKAEKQFKMLDHTVQKRIIAWLNSNISGTTNPRIHGKALEGDLQTLWRYRVGKFRIIADIKDDKFIVAVIKVAKRGDVYLDH</sequence>
<keyword evidence="4" id="KW-1185">Reference proteome</keyword>
<comment type="similarity">
    <text evidence="1">Belongs to the RelE toxin family.</text>
</comment>
<comment type="caution">
    <text evidence="3">The sequence shown here is derived from an EMBL/GenBank/DDBJ whole genome shotgun (WGS) entry which is preliminary data.</text>
</comment>
<evidence type="ECO:0000313" key="4">
    <source>
        <dbReference type="Proteomes" id="UP000664601"/>
    </source>
</evidence>
<dbReference type="SUPFAM" id="SSF143011">
    <property type="entry name" value="RelE-like"/>
    <property type="match status" value="1"/>
</dbReference>
<name>A0ABS3L8Y6_9ENTE</name>
<evidence type="ECO:0000313" key="3">
    <source>
        <dbReference type="EMBL" id="MBO1306098.1"/>
    </source>
</evidence>
<evidence type="ECO:0000256" key="2">
    <source>
        <dbReference type="ARBA" id="ARBA00022649"/>
    </source>
</evidence>
<dbReference type="PANTHER" id="PTHR35601:SF1">
    <property type="entry name" value="TOXIN RELE"/>
    <property type="match status" value="1"/>
</dbReference>
<accession>A0ABS3L8Y6</accession>
<dbReference type="RefSeq" id="WP_207673042.1">
    <property type="nucleotide sequence ID" value="NZ_JAFREM010000012.1"/>
</dbReference>
<keyword evidence="2" id="KW-1277">Toxin-antitoxin system</keyword>
<dbReference type="InterPro" id="IPR035093">
    <property type="entry name" value="RelE/ParE_toxin_dom_sf"/>
</dbReference>
<dbReference type="Proteomes" id="UP000664601">
    <property type="component" value="Unassembled WGS sequence"/>
</dbReference>